<protein>
    <submittedName>
        <fullName evidence="6">Helix-turn-helix domain-containing protein</fullName>
    </submittedName>
</protein>
<sequence length="194" mass="20770">MAILRNAAALFAADGYGPTTVGAVAERAGVSAQTVYNSIGSKRELLKAAYDVTLAGDDEPIPLAERPEVKAMYAMTDAAEFLRSYARLGRQVAERIGPLVLQLAAGAALGEPDLVEHQRTTDQQRLIGTGMVVAKVDALGALAPSLTVEVARDRIWTLNSIEVWGLLTRNRGWSGDEYADWIGDAMCAAILARR</sequence>
<name>A0ABU7MEC2_9ACTN</name>
<keyword evidence="3" id="KW-0804">Transcription</keyword>
<keyword evidence="2 4" id="KW-0238">DNA-binding</keyword>
<dbReference type="EMBL" id="JAZDUF010000004">
    <property type="protein sequence ID" value="MEE3851455.1"/>
    <property type="molecule type" value="Genomic_DNA"/>
</dbReference>
<evidence type="ECO:0000256" key="2">
    <source>
        <dbReference type="ARBA" id="ARBA00023125"/>
    </source>
</evidence>
<dbReference type="InterPro" id="IPR009057">
    <property type="entry name" value="Homeodomain-like_sf"/>
</dbReference>
<dbReference type="PROSITE" id="PS50977">
    <property type="entry name" value="HTH_TETR_2"/>
    <property type="match status" value="1"/>
</dbReference>
<evidence type="ECO:0000313" key="7">
    <source>
        <dbReference type="Proteomes" id="UP001347146"/>
    </source>
</evidence>
<feature type="DNA-binding region" description="H-T-H motif" evidence="4">
    <location>
        <begin position="20"/>
        <end position="39"/>
    </location>
</feature>
<dbReference type="InterPro" id="IPR050109">
    <property type="entry name" value="HTH-type_TetR-like_transc_reg"/>
</dbReference>
<gene>
    <name evidence="6" type="ORF">VZC37_14005</name>
</gene>
<dbReference type="PANTHER" id="PTHR30055">
    <property type="entry name" value="HTH-TYPE TRANSCRIPTIONAL REGULATOR RUTR"/>
    <property type="match status" value="1"/>
</dbReference>
<dbReference type="Gene3D" id="1.10.357.10">
    <property type="entry name" value="Tetracycline Repressor, domain 2"/>
    <property type="match status" value="1"/>
</dbReference>
<feature type="domain" description="HTH tetR-type" evidence="5">
    <location>
        <begin position="1"/>
        <end position="57"/>
    </location>
</feature>
<dbReference type="PANTHER" id="PTHR30055:SF234">
    <property type="entry name" value="HTH-TYPE TRANSCRIPTIONAL REGULATOR BETI"/>
    <property type="match status" value="1"/>
</dbReference>
<dbReference type="SUPFAM" id="SSF46689">
    <property type="entry name" value="Homeodomain-like"/>
    <property type="match status" value="1"/>
</dbReference>
<evidence type="ECO:0000256" key="4">
    <source>
        <dbReference type="PROSITE-ProRule" id="PRU00335"/>
    </source>
</evidence>
<evidence type="ECO:0000256" key="1">
    <source>
        <dbReference type="ARBA" id="ARBA00023015"/>
    </source>
</evidence>
<evidence type="ECO:0000256" key="3">
    <source>
        <dbReference type="ARBA" id="ARBA00023163"/>
    </source>
</evidence>
<organism evidence="6 7">
    <name type="scientific">Gordonia sesuvii</name>
    <dbReference type="NCBI Taxonomy" id="3116777"/>
    <lineage>
        <taxon>Bacteria</taxon>
        <taxon>Bacillati</taxon>
        <taxon>Actinomycetota</taxon>
        <taxon>Actinomycetes</taxon>
        <taxon>Mycobacteriales</taxon>
        <taxon>Gordoniaceae</taxon>
        <taxon>Gordonia</taxon>
    </lineage>
</organism>
<dbReference type="RefSeq" id="WP_330433198.1">
    <property type="nucleotide sequence ID" value="NZ_JAZDUF010000004.1"/>
</dbReference>
<keyword evidence="7" id="KW-1185">Reference proteome</keyword>
<dbReference type="Proteomes" id="UP001347146">
    <property type="component" value="Unassembled WGS sequence"/>
</dbReference>
<comment type="caution">
    <text evidence="6">The sequence shown here is derived from an EMBL/GenBank/DDBJ whole genome shotgun (WGS) entry which is preliminary data.</text>
</comment>
<dbReference type="Pfam" id="PF00440">
    <property type="entry name" value="TetR_N"/>
    <property type="match status" value="1"/>
</dbReference>
<evidence type="ECO:0000259" key="5">
    <source>
        <dbReference type="PROSITE" id="PS50977"/>
    </source>
</evidence>
<dbReference type="InterPro" id="IPR001647">
    <property type="entry name" value="HTH_TetR"/>
</dbReference>
<dbReference type="PRINTS" id="PR00455">
    <property type="entry name" value="HTHTETR"/>
</dbReference>
<evidence type="ECO:0000313" key="6">
    <source>
        <dbReference type="EMBL" id="MEE3851455.1"/>
    </source>
</evidence>
<accession>A0ABU7MEC2</accession>
<keyword evidence="1" id="KW-0805">Transcription regulation</keyword>
<reference evidence="6 7" key="1">
    <citation type="submission" date="2024-01" db="EMBL/GenBank/DDBJ databases">
        <title>Draft genome sequence of Gordonia sp. LSe1-13.</title>
        <authorList>
            <person name="Suphannarot A."/>
            <person name="Mingma R."/>
        </authorList>
    </citation>
    <scope>NUCLEOTIDE SEQUENCE [LARGE SCALE GENOMIC DNA]</scope>
    <source>
        <strain evidence="6 7">LSe1-13</strain>
    </source>
</reference>
<proteinExistence type="predicted"/>